<accession>A0A6N9YKU7</accession>
<evidence type="ECO:0000256" key="1">
    <source>
        <dbReference type="ARBA" id="ARBA00022729"/>
    </source>
</evidence>
<dbReference type="Pfam" id="PF13416">
    <property type="entry name" value="SBP_bac_8"/>
    <property type="match status" value="1"/>
</dbReference>
<dbReference type="AlphaFoldDB" id="A0A6N9YKU7"/>
<dbReference type="InterPro" id="IPR006059">
    <property type="entry name" value="SBP"/>
</dbReference>
<evidence type="ECO:0000256" key="2">
    <source>
        <dbReference type="SAM" id="SignalP"/>
    </source>
</evidence>
<reference evidence="3 4" key="1">
    <citation type="submission" date="2020-02" db="EMBL/GenBank/DDBJ databases">
        <authorList>
            <person name="Li X.-J."/>
            <person name="Feng X.-M."/>
        </authorList>
    </citation>
    <scope>NUCLEOTIDE SEQUENCE [LARGE SCALE GENOMIC DNA]</scope>
    <source>
        <strain evidence="3 4">CGMCC 4.7225</strain>
    </source>
</reference>
<evidence type="ECO:0000313" key="3">
    <source>
        <dbReference type="EMBL" id="NED95604.1"/>
    </source>
</evidence>
<keyword evidence="4" id="KW-1185">Reference proteome</keyword>
<dbReference type="Gene3D" id="3.40.190.10">
    <property type="entry name" value="Periplasmic binding protein-like II"/>
    <property type="match status" value="2"/>
</dbReference>
<gene>
    <name evidence="3" type="ORF">G1H11_09795</name>
</gene>
<dbReference type="RefSeq" id="WP_163818360.1">
    <property type="nucleotide sequence ID" value="NZ_JAAGOB010000004.1"/>
</dbReference>
<sequence>MQMRTSIATAGLSIGSLALAACGSSASEDAITFMSGGGTYGDALNEVFLTPYSEESGVTVVEDPTMSYAKVRTQVDAGRVETDMIPAEGYWSVQQCGILLQPLDLEIVDLSGIKEELIQDECGAPLLTYSTAIYYNTETYGEDGPDTCEEFFDTTTFPGSRSVRSAAVPNPLIECALIADGVAPEELYPLDVERAFAKIETIEDDLLFWEAGSDSETQMATGEVDIIMAWNGRAYAGVSQQDASFAGGEGDSFLIYDALVVPVGVENPEVRMELVAFMMQAQRQAELTKVIPYSPAAAHAELSDLPADLEPFLPETNPAMVAGNHVQDQRWWAENADSVANTWQSQFGG</sequence>
<dbReference type="Proteomes" id="UP000469185">
    <property type="component" value="Unassembled WGS sequence"/>
</dbReference>
<dbReference type="PANTHER" id="PTHR30222:SF2">
    <property type="entry name" value="ABC TRANSPORTER SUBSTRATE-BINDING PROTEIN"/>
    <property type="match status" value="1"/>
</dbReference>
<feature type="chain" id="PRO_5038819658" evidence="2">
    <location>
        <begin position="21"/>
        <end position="349"/>
    </location>
</feature>
<organism evidence="3 4">
    <name type="scientific">Phytoactinopolyspora alkaliphila</name>
    <dbReference type="NCBI Taxonomy" id="1783498"/>
    <lineage>
        <taxon>Bacteria</taxon>
        <taxon>Bacillati</taxon>
        <taxon>Actinomycetota</taxon>
        <taxon>Actinomycetes</taxon>
        <taxon>Jiangellales</taxon>
        <taxon>Jiangellaceae</taxon>
        <taxon>Phytoactinopolyspora</taxon>
    </lineage>
</organism>
<keyword evidence="1 2" id="KW-0732">Signal</keyword>
<comment type="caution">
    <text evidence="3">The sequence shown here is derived from an EMBL/GenBank/DDBJ whole genome shotgun (WGS) entry which is preliminary data.</text>
</comment>
<protein>
    <submittedName>
        <fullName evidence="3">Extracellular solute-binding protein</fullName>
    </submittedName>
</protein>
<dbReference type="SUPFAM" id="SSF53850">
    <property type="entry name" value="Periplasmic binding protein-like II"/>
    <property type="match status" value="1"/>
</dbReference>
<dbReference type="PANTHER" id="PTHR30222">
    <property type="entry name" value="SPERMIDINE/PUTRESCINE-BINDING PERIPLASMIC PROTEIN"/>
    <property type="match status" value="1"/>
</dbReference>
<proteinExistence type="predicted"/>
<dbReference type="EMBL" id="JAAGOB010000004">
    <property type="protein sequence ID" value="NED95604.1"/>
    <property type="molecule type" value="Genomic_DNA"/>
</dbReference>
<name>A0A6N9YKU7_9ACTN</name>
<dbReference type="PROSITE" id="PS51257">
    <property type="entry name" value="PROKAR_LIPOPROTEIN"/>
    <property type="match status" value="1"/>
</dbReference>
<feature type="signal peptide" evidence="2">
    <location>
        <begin position="1"/>
        <end position="20"/>
    </location>
</feature>
<evidence type="ECO:0000313" key="4">
    <source>
        <dbReference type="Proteomes" id="UP000469185"/>
    </source>
</evidence>